<name>A0A7J7JJI7_BUGNE</name>
<proteinExistence type="predicted"/>
<dbReference type="InterPro" id="IPR016024">
    <property type="entry name" value="ARM-type_fold"/>
</dbReference>
<feature type="domain" description="TIR" evidence="1">
    <location>
        <begin position="428"/>
        <end position="547"/>
    </location>
</feature>
<dbReference type="PANTHER" id="PTHR46270:SF2">
    <property type="entry name" value="TIR DOMAIN-CONTAINING PROTEIN"/>
    <property type="match status" value="1"/>
</dbReference>
<dbReference type="Gene3D" id="3.40.50.10140">
    <property type="entry name" value="Toll/interleukin-1 receptor homology (TIR) domain"/>
    <property type="match status" value="1"/>
</dbReference>
<dbReference type="GO" id="GO:0007165">
    <property type="term" value="P:signal transduction"/>
    <property type="evidence" value="ECO:0007669"/>
    <property type="project" value="InterPro"/>
</dbReference>
<evidence type="ECO:0000313" key="2">
    <source>
        <dbReference type="EMBL" id="KAF6025774.1"/>
    </source>
</evidence>
<protein>
    <recommendedName>
        <fullName evidence="1">TIR domain-containing protein</fullName>
    </recommendedName>
</protein>
<evidence type="ECO:0000313" key="3">
    <source>
        <dbReference type="Proteomes" id="UP000593567"/>
    </source>
</evidence>
<comment type="caution">
    <text evidence="2">The sequence shown here is derived from an EMBL/GenBank/DDBJ whole genome shotgun (WGS) entry which is preliminary data.</text>
</comment>
<reference evidence="2" key="1">
    <citation type="submission" date="2020-06" db="EMBL/GenBank/DDBJ databases">
        <title>Draft genome of Bugula neritina, a colonial animal packing powerful symbionts and potential medicines.</title>
        <authorList>
            <person name="Rayko M."/>
        </authorList>
    </citation>
    <scope>NUCLEOTIDE SEQUENCE [LARGE SCALE GENOMIC DNA]</scope>
    <source>
        <strain evidence="2">Kwan_BN1</strain>
    </source>
</reference>
<dbReference type="Proteomes" id="UP000593567">
    <property type="component" value="Unassembled WGS sequence"/>
</dbReference>
<dbReference type="OrthoDB" id="2148946at2759"/>
<gene>
    <name evidence="2" type="ORF">EB796_016025</name>
</gene>
<dbReference type="InterPro" id="IPR000157">
    <property type="entry name" value="TIR_dom"/>
</dbReference>
<dbReference type="Pfam" id="PF13676">
    <property type="entry name" value="TIR_2"/>
    <property type="match status" value="1"/>
</dbReference>
<dbReference type="InterPro" id="IPR011989">
    <property type="entry name" value="ARM-like"/>
</dbReference>
<sequence length="669" mass="75994">MSGPFQTLEKSNRLPSGKPVVTHAKPKVSVLKTNEEIEDGTTVATDLNTSDSVVWTPPENWMIEKLEDFVTTEKNYSWRKARSLTALKFLLQNPNQLIEQPTQYIFDIRWFRYLSSGKHCQVEKFLHESQQDFINEGLPQLFKSFFTDSLDIKTFQEWESANPDSVEALYHMLMALWFISTNPIHRQEMYAELFKYILAIVSSDAFRKSTSKVRRVQDTLKALLGIIFQFVKYIPEARDVMRECNGIEVIQAIASGKRAFNKNIKGRALMILAYVLTEDEQKQSAASNTIIEFLIDLLRSCLSTKEHKSPTYNYNALEILDGLNKIAVSDANKVTINEHGGLKLYGDLLDEGSIAEQEEACRGIWILCFDKSVATEVSQNLGIMKALQNLANSDQETLKSAAAGCLWTVQQQKDDNPKISEASNLGHVMISYNWSVQDEARELKEVLHNNGYRVWMDIENMSGSTLSAMSQAIEKAVVVLILVSEKYKTSPACRAEAEYAYKLQREFIPLKVQQKYSPDGWLGLLLGMKLSFDLSNQEEKSSIYQQLIKTLGDKGKGDPIEEVKEFTSTQSKREAESKLTVITKSAEPVRNKSLECCTWNEDEVTAWFKKNQLEEVVSRLGGKMNGETLVELKYMLHYEASNYYDIVKQDLQLPAVSLLRLSASLRALT</sequence>
<dbReference type="AlphaFoldDB" id="A0A7J7JJI7"/>
<keyword evidence="3" id="KW-1185">Reference proteome</keyword>
<dbReference type="SUPFAM" id="SSF48371">
    <property type="entry name" value="ARM repeat"/>
    <property type="match status" value="1"/>
</dbReference>
<dbReference type="InterPro" id="IPR035897">
    <property type="entry name" value="Toll_tir_struct_dom_sf"/>
</dbReference>
<dbReference type="EMBL" id="VXIV02002437">
    <property type="protein sequence ID" value="KAF6025774.1"/>
    <property type="molecule type" value="Genomic_DNA"/>
</dbReference>
<organism evidence="2 3">
    <name type="scientific">Bugula neritina</name>
    <name type="common">Brown bryozoan</name>
    <name type="synonym">Sertularia neritina</name>
    <dbReference type="NCBI Taxonomy" id="10212"/>
    <lineage>
        <taxon>Eukaryota</taxon>
        <taxon>Metazoa</taxon>
        <taxon>Spiralia</taxon>
        <taxon>Lophotrochozoa</taxon>
        <taxon>Bryozoa</taxon>
        <taxon>Gymnolaemata</taxon>
        <taxon>Cheilostomatida</taxon>
        <taxon>Flustrina</taxon>
        <taxon>Buguloidea</taxon>
        <taxon>Bugulidae</taxon>
        <taxon>Bugula</taxon>
    </lineage>
</organism>
<dbReference type="Gene3D" id="1.25.10.10">
    <property type="entry name" value="Leucine-rich Repeat Variant"/>
    <property type="match status" value="1"/>
</dbReference>
<accession>A0A7J7JJI7</accession>
<dbReference type="SUPFAM" id="SSF52200">
    <property type="entry name" value="Toll/Interleukin receptor TIR domain"/>
    <property type="match status" value="1"/>
</dbReference>
<dbReference type="PANTHER" id="PTHR46270">
    <property type="entry name" value="ARMADILLO-TYPE FOLD-RELATED"/>
    <property type="match status" value="1"/>
</dbReference>
<evidence type="ECO:0000259" key="1">
    <source>
        <dbReference type="Pfam" id="PF13676"/>
    </source>
</evidence>